<dbReference type="Gene3D" id="3.20.20.150">
    <property type="entry name" value="Divalent-metal-dependent TIM barrel enzymes"/>
    <property type="match status" value="1"/>
</dbReference>
<evidence type="ECO:0000313" key="6">
    <source>
        <dbReference type="Proteomes" id="UP001055307"/>
    </source>
</evidence>
<dbReference type="FunFam" id="3.20.20.150:FF:000007">
    <property type="entry name" value="Hydroxypyruvate isomerase"/>
    <property type="match status" value="1"/>
</dbReference>
<evidence type="ECO:0000259" key="4">
    <source>
        <dbReference type="Pfam" id="PF01261"/>
    </source>
</evidence>
<comment type="similarity">
    <text evidence="2">Belongs to the hyi family.</text>
</comment>
<reference evidence="5" key="1">
    <citation type="journal article" date="2016" name="Front. Microbiol.">
        <title>Genome Sequence of the Piezophilic, Mesophilic Sulfate-Reducing Bacterium Desulfovibrio indicus J2T.</title>
        <authorList>
            <person name="Cao J."/>
            <person name="Maignien L."/>
            <person name="Shao Z."/>
            <person name="Alain K."/>
            <person name="Jebbar M."/>
        </authorList>
    </citation>
    <scope>NUCLEOTIDE SEQUENCE</scope>
    <source>
        <strain evidence="5">DSM 21893</strain>
    </source>
</reference>
<gene>
    <name evidence="5" type="primary">otnI</name>
    <name evidence="5" type="ORF">OICFNHDK_2132</name>
</gene>
<comment type="caution">
    <text evidence="5">The sequence shown here is derived from an EMBL/GenBank/DDBJ whole genome shotgun (WGS) entry which is preliminary data.</text>
</comment>
<evidence type="ECO:0000256" key="3">
    <source>
        <dbReference type="PIRSR" id="PIRSR006241-50"/>
    </source>
</evidence>
<feature type="active site" description="Proton donor/acceptor" evidence="3">
    <location>
        <position position="141"/>
    </location>
</feature>
<evidence type="ECO:0000313" key="5">
    <source>
        <dbReference type="EMBL" id="GJD39669.1"/>
    </source>
</evidence>
<dbReference type="NCBIfam" id="NF043033">
    <property type="entry name" value="OxoTetrIsom"/>
    <property type="match status" value="1"/>
</dbReference>
<dbReference type="PANTHER" id="PTHR43489">
    <property type="entry name" value="ISOMERASE"/>
    <property type="match status" value="1"/>
</dbReference>
<dbReference type="InterPro" id="IPR026040">
    <property type="entry name" value="HyI-like"/>
</dbReference>
<dbReference type="PANTHER" id="PTHR43489:SF6">
    <property type="entry name" value="HYDROXYPYRUVATE ISOMERASE-RELATED"/>
    <property type="match status" value="1"/>
</dbReference>
<keyword evidence="6" id="KW-1185">Reference proteome</keyword>
<feature type="active site" description="Proton donor/acceptor" evidence="3">
    <location>
        <position position="241"/>
    </location>
</feature>
<reference evidence="5" key="2">
    <citation type="submission" date="2021-08" db="EMBL/GenBank/DDBJ databases">
        <authorList>
            <person name="Tani A."/>
            <person name="Ola A."/>
            <person name="Ogura Y."/>
            <person name="Katsura K."/>
            <person name="Hayashi T."/>
        </authorList>
    </citation>
    <scope>NUCLEOTIDE SEQUENCE</scope>
    <source>
        <strain evidence="5">DSM 21893</strain>
    </source>
</reference>
<dbReference type="RefSeq" id="WP_056149432.1">
    <property type="nucleotide sequence ID" value="NZ_BPQF01000011.1"/>
</dbReference>
<dbReference type="Proteomes" id="UP001055307">
    <property type="component" value="Unassembled WGS sequence"/>
</dbReference>
<accession>A0AAV4Z7W9</accession>
<dbReference type="InterPro" id="IPR013022">
    <property type="entry name" value="Xyl_isomerase-like_TIM-brl"/>
</dbReference>
<dbReference type="InterPro" id="IPR053398">
    <property type="entry name" value="HPT_OtnI_isomerases"/>
</dbReference>
<dbReference type="SUPFAM" id="SSF51658">
    <property type="entry name" value="Xylose isomerase-like"/>
    <property type="match status" value="1"/>
</dbReference>
<dbReference type="AlphaFoldDB" id="A0AAV4Z7W9"/>
<evidence type="ECO:0000256" key="1">
    <source>
        <dbReference type="ARBA" id="ARBA00023235"/>
    </source>
</evidence>
<name>A0AAV4Z7W9_9HYPH</name>
<evidence type="ECO:0000256" key="2">
    <source>
        <dbReference type="PIRNR" id="PIRNR006241"/>
    </source>
</evidence>
<dbReference type="GO" id="GO:0046487">
    <property type="term" value="P:glyoxylate metabolic process"/>
    <property type="evidence" value="ECO:0007669"/>
    <property type="project" value="TreeGrafter"/>
</dbReference>
<dbReference type="GO" id="GO:0008903">
    <property type="term" value="F:hydroxypyruvate isomerase activity"/>
    <property type="evidence" value="ECO:0007669"/>
    <property type="project" value="TreeGrafter"/>
</dbReference>
<keyword evidence="1 2" id="KW-0413">Isomerase</keyword>
<dbReference type="InterPro" id="IPR036237">
    <property type="entry name" value="Xyl_isomerase-like_sf"/>
</dbReference>
<protein>
    <submittedName>
        <fullName evidence="5">2-oxo-tetronate isomerase</fullName>
    </submittedName>
</protein>
<dbReference type="Pfam" id="PF01261">
    <property type="entry name" value="AP_endonuc_2"/>
    <property type="match status" value="1"/>
</dbReference>
<dbReference type="PIRSF" id="PIRSF006241">
    <property type="entry name" value="HyI"/>
    <property type="match status" value="1"/>
</dbReference>
<feature type="domain" description="Xylose isomerase-like TIM barrel" evidence="4">
    <location>
        <begin position="21"/>
        <end position="257"/>
    </location>
</feature>
<organism evidence="5 6">
    <name type="scientific">Methylobacterium bullatum</name>
    <dbReference type="NCBI Taxonomy" id="570505"/>
    <lineage>
        <taxon>Bacteria</taxon>
        <taxon>Pseudomonadati</taxon>
        <taxon>Pseudomonadota</taxon>
        <taxon>Alphaproteobacteria</taxon>
        <taxon>Hyphomicrobiales</taxon>
        <taxon>Methylobacteriaceae</taxon>
        <taxon>Methylobacterium</taxon>
    </lineage>
</organism>
<proteinExistence type="inferred from homology"/>
<dbReference type="EMBL" id="BPQF01000011">
    <property type="protein sequence ID" value="GJD39669.1"/>
    <property type="molecule type" value="Genomic_DNA"/>
</dbReference>
<dbReference type="InterPro" id="IPR050417">
    <property type="entry name" value="Sugar_Epim/Isomerase"/>
</dbReference>
<sequence>MPRFAANLTLLFTELAFLDRFEAASRAGFTSVEFLFPYEHSPDAIAARLAAHGLDLVLFNMPPGDWMAGERGLAALPDRFDETTAGVETALAYALATGCPRLHMMAGLADGRDSRAGQAYRRSLRHAAGRLAEHGIDLLIEPINRRSMPGYFLDDVDAAADLVAELRAEGLANLKLQFDIFHCQILHGDVTTRLTRLLPLIGHVQVASVPARHEPGTGEVNDAFVFAELDRLGYSGSVGCEYNPRGRTEDGLGWLSACASGRARI</sequence>